<keyword evidence="2" id="KW-1185">Reference proteome</keyword>
<dbReference type="AlphaFoldDB" id="G9NJ81"/>
<evidence type="ECO:0000313" key="2">
    <source>
        <dbReference type="Proteomes" id="UP000005426"/>
    </source>
</evidence>
<comment type="caution">
    <text evidence="1">The sequence shown here is derived from an EMBL/GenBank/DDBJ whole genome shotgun (WGS) entry which is preliminary data.</text>
</comment>
<dbReference type="EMBL" id="ABDG02000017">
    <property type="protein sequence ID" value="EHK48956.1"/>
    <property type="molecule type" value="Genomic_DNA"/>
</dbReference>
<sequence>MQRLIWVQPSVQSTTCSPIPVLNIQYICSQILPPPSMKIFKEKKKIFSIDAQAVHLLAKPCPSSIALICRRGKQRFDVISFPTDLPRAPCRLSSSAATQGCSACGWWTQRWTLVPGRRHRPLRRQCSASALSNRRC</sequence>
<gene>
    <name evidence="1" type="ORF">TRIATDRAFT_297710</name>
</gene>
<evidence type="ECO:0000313" key="1">
    <source>
        <dbReference type="EMBL" id="EHK48956.1"/>
    </source>
</evidence>
<dbReference type="HOGENOM" id="CLU_1875710_0_0_1"/>
<proteinExistence type="predicted"/>
<organism evidence="1 2">
    <name type="scientific">Hypocrea atroviridis (strain ATCC 20476 / IMI 206040)</name>
    <name type="common">Trichoderma atroviride</name>
    <dbReference type="NCBI Taxonomy" id="452589"/>
    <lineage>
        <taxon>Eukaryota</taxon>
        <taxon>Fungi</taxon>
        <taxon>Dikarya</taxon>
        <taxon>Ascomycota</taxon>
        <taxon>Pezizomycotina</taxon>
        <taxon>Sordariomycetes</taxon>
        <taxon>Hypocreomycetidae</taxon>
        <taxon>Hypocreales</taxon>
        <taxon>Hypocreaceae</taxon>
        <taxon>Trichoderma</taxon>
    </lineage>
</organism>
<reference evidence="1 2" key="1">
    <citation type="journal article" date="2011" name="Genome Biol.">
        <title>Comparative genome sequence analysis underscores mycoparasitism as the ancestral life style of Trichoderma.</title>
        <authorList>
            <person name="Kubicek C.P."/>
            <person name="Herrera-Estrella A."/>
            <person name="Seidl-Seiboth V."/>
            <person name="Martinez D.A."/>
            <person name="Druzhinina I.S."/>
            <person name="Thon M."/>
            <person name="Zeilinger S."/>
            <person name="Casas-Flores S."/>
            <person name="Horwitz B.A."/>
            <person name="Mukherjee P.K."/>
            <person name="Mukherjee M."/>
            <person name="Kredics L."/>
            <person name="Alcaraz L.D."/>
            <person name="Aerts A."/>
            <person name="Antal Z."/>
            <person name="Atanasova L."/>
            <person name="Cervantes-Badillo M.G."/>
            <person name="Challacombe J."/>
            <person name="Chertkov O."/>
            <person name="McCluskey K."/>
            <person name="Coulpier F."/>
            <person name="Deshpande N."/>
            <person name="von Doehren H."/>
            <person name="Ebbole D.J."/>
            <person name="Esquivel-Naranjo E.U."/>
            <person name="Fekete E."/>
            <person name="Flipphi M."/>
            <person name="Glaser F."/>
            <person name="Gomez-Rodriguez E.Y."/>
            <person name="Gruber S."/>
            <person name="Han C."/>
            <person name="Henrissat B."/>
            <person name="Hermosa R."/>
            <person name="Hernandez-Onate M."/>
            <person name="Karaffa L."/>
            <person name="Kosti I."/>
            <person name="Le Crom S."/>
            <person name="Lindquist E."/>
            <person name="Lucas S."/>
            <person name="Luebeck M."/>
            <person name="Luebeck P.S."/>
            <person name="Margeot A."/>
            <person name="Metz B."/>
            <person name="Misra M."/>
            <person name="Nevalainen H."/>
            <person name="Omann M."/>
            <person name="Packer N."/>
            <person name="Perrone G."/>
            <person name="Uresti-Rivera E.E."/>
            <person name="Salamov A."/>
            <person name="Schmoll M."/>
            <person name="Seiboth B."/>
            <person name="Shapiro H."/>
            <person name="Sukno S."/>
            <person name="Tamayo-Ramos J.A."/>
            <person name="Tisch D."/>
            <person name="Wiest A."/>
            <person name="Wilkinson H.H."/>
            <person name="Zhang M."/>
            <person name="Coutinho P.M."/>
            <person name="Kenerley C.M."/>
            <person name="Monte E."/>
            <person name="Baker S.E."/>
            <person name="Grigoriev I.V."/>
        </authorList>
    </citation>
    <scope>NUCLEOTIDE SEQUENCE [LARGE SCALE GENOMIC DNA]</scope>
    <source>
        <strain evidence="2">ATCC 20476 / IMI 206040</strain>
    </source>
</reference>
<name>G9NJ81_HYPAI</name>
<accession>G9NJ81</accession>
<dbReference type="Proteomes" id="UP000005426">
    <property type="component" value="Unassembled WGS sequence"/>
</dbReference>
<protein>
    <submittedName>
        <fullName evidence="1">Uncharacterized protein</fullName>
    </submittedName>
</protein>